<keyword evidence="2" id="KW-1185">Reference proteome</keyword>
<reference evidence="1 2" key="1">
    <citation type="journal article" date="2022" name="DNA Res.">
        <title>Chromosomal-level genome assembly of the orchid tree Bauhinia variegata (Leguminosae; Cercidoideae) supports the allotetraploid origin hypothesis of Bauhinia.</title>
        <authorList>
            <person name="Zhong Y."/>
            <person name="Chen Y."/>
            <person name="Zheng D."/>
            <person name="Pang J."/>
            <person name="Liu Y."/>
            <person name="Luo S."/>
            <person name="Meng S."/>
            <person name="Qian L."/>
            <person name="Wei D."/>
            <person name="Dai S."/>
            <person name="Zhou R."/>
        </authorList>
    </citation>
    <scope>NUCLEOTIDE SEQUENCE [LARGE SCALE GENOMIC DNA]</scope>
    <source>
        <strain evidence="1">BV-YZ2020</strain>
    </source>
</reference>
<name>A0ACB9KQX5_BAUVA</name>
<accession>A0ACB9KQX5</accession>
<sequence length="789" mass="87355">MASAEDVDSLFEGMVLFHPSQIQIQPDNQQHDPSTSNQIDVPVPTISTAAAATTTTTITSTFSTSSQPLDENLFSDLTLVTPLQNPEVAAPAELDPQSQFQSVSENASITPTPARQSSTRKKKRAGLRIGYGREPLHPDDLPPPSSPPAFPTSSETLSVVDSISDDVGERETLSDVDSIGDGVRTGDTLPSVSTAPAPSSGFGSNTSKIKENEVNGKYEDITKNDDSDGTESAKASSFSEKELLEIKSQIYDKLDGAREVVASVSAERKNAIRNRRQAYENVNRASLNHSELEMQLEEACEAEDFQRAERISENLSAAEKEKQAFMNILREADALIDALDLKMQQALESQIAAQEECAKLLEHFATNAASNADCTLKNAALTYSNEMDNWLSLSEAVEVKKMELEIESHCISESRGELDSTIEKSIQDDKREKEILCKRKDVLMEELEKLLVLVKQKENEIADNDANIKAVENKIANVVSGFEEIQSSIDLKYDNMQSVLSQVNLESKTLSLEKEEIDNFLIQEEETAAKLKELSRISEEEAKGYQEVVGLRKRLMLSALKSREDKVTLANNDEKLSENVKLLQLEASTARASLQELSSRKSINQQEIASLKQRIIFIDKRVPELEADKKVATAARNFKEAARIAAEVKSLNTEKEGIQIEMDTAIKNLEKLEVEIKDTPNKLQEAEEMILLKEKELAMARFERLLLIAGTSRAEQTSALEMGDVEEANLLLLEAKAAELEAEKLKSTYTFKEEDFTNVPKHFISMDLVSNLPQKQLQELAASLHVLSG</sequence>
<organism evidence="1 2">
    <name type="scientific">Bauhinia variegata</name>
    <name type="common">Purple orchid tree</name>
    <name type="synonym">Phanera variegata</name>
    <dbReference type="NCBI Taxonomy" id="167791"/>
    <lineage>
        <taxon>Eukaryota</taxon>
        <taxon>Viridiplantae</taxon>
        <taxon>Streptophyta</taxon>
        <taxon>Embryophyta</taxon>
        <taxon>Tracheophyta</taxon>
        <taxon>Spermatophyta</taxon>
        <taxon>Magnoliopsida</taxon>
        <taxon>eudicotyledons</taxon>
        <taxon>Gunneridae</taxon>
        <taxon>Pentapetalae</taxon>
        <taxon>rosids</taxon>
        <taxon>fabids</taxon>
        <taxon>Fabales</taxon>
        <taxon>Fabaceae</taxon>
        <taxon>Cercidoideae</taxon>
        <taxon>Cercideae</taxon>
        <taxon>Bauhiniinae</taxon>
        <taxon>Bauhinia</taxon>
    </lineage>
</organism>
<gene>
    <name evidence="1" type="ORF">L6164_033153</name>
</gene>
<proteinExistence type="predicted"/>
<dbReference type="EMBL" id="CM039438">
    <property type="protein sequence ID" value="KAI4299722.1"/>
    <property type="molecule type" value="Genomic_DNA"/>
</dbReference>
<dbReference type="Proteomes" id="UP000828941">
    <property type="component" value="Chromosome 13"/>
</dbReference>
<comment type="caution">
    <text evidence="1">The sequence shown here is derived from an EMBL/GenBank/DDBJ whole genome shotgun (WGS) entry which is preliminary data.</text>
</comment>
<evidence type="ECO:0000313" key="2">
    <source>
        <dbReference type="Proteomes" id="UP000828941"/>
    </source>
</evidence>
<protein>
    <submittedName>
        <fullName evidence="1">Uncharacterized protein</fullName>
    </submittedName>
</protein>
<evidence type="ECO:0000313" key="1">
    <source>
        <dbReference type="EMBL" id="KAI4299722.1"/>
    </source>
</evidence>